<dbReference type="AlphaFoldDB" id="A0A5B0Q567"/>
<comment type="caution">
    <text evidence="2">The sequence shown here is derived from an EMBL/GenBank/DDBJ whole genome shotgun (WGS) entry which is preliminary data.</text>
</comment>
<accession>A0A5B0Q567</accession>
<proteinExistence type="predicted"/>
<sequence>MTILTRLSLRSSCGSPVHGTHGKQCGQQPGDSRRLQRWDGLSKVKGQTNQEEGALPSVESHGGLKDGIPAESERKETVNTIAANQSMSGASTTTVIGPSPETQGPNPKKRPIEEPDKIEVIHGPNPARLVHAHTYRAPLGPESAAMEAVDMETYLRVSHIEDADQATRRRLRANGITH</sequence>
<feature type="compositionally biased region" description="Basic and acidic residues" evidence="1">
    <location>
        <begin position="31"/>
        <end position="42"/>
    </location>
</feature>
<feature type="compositionally biased region" description="Polar residues" evidence="1">
    <location>
        <begin position="78"/>
        <end position="105"/>
    </location>
</feature>
<dbReference type="OrthoDB" id="10550145at2759"/>
<reference evidence="2 3" key="1">
    <citation type="submission" date="2019-05" db="EMBL/GenBank/DDBJ databases">
        <title>Emergence of the Ug99 lineage of the wheat stem rust pathogen through somatic hybridization.</title>
        <authorList>
            <person name="Li F."/>
            <person name="Upadhyaya N.M."/>
            <person name="Sperschneider J."/>
            <person name="Matny O."/>
            <person name="Nguyen-Phuc H."/>
            <person name="Mago R."/>
            <person name="Raley C."/>
            <person name="Miller M.E."/>
            <person name="Silverstein K.A.T."/>
            <person name="Henningsen E."/>
            <person name="Hirsch C.D."/>
            <person name="Visser B."/>
            <person name="Pretorius Z.A."/>
            <person name="Steffenson B.J."/>
            <person name="Schwessinger B."/>
            <person name="Dodds P.N."/>
            <person name="Figueroa M."/>
        </authorList>
    </citation>
    <scope>NUCLEOTIDE SEQUENCE [LARGE SCALE GENOMIC DNA]</scope>
    <source>
        <strain evidence="2">21-0</strain>
    </source>
</reference>
<dbReference type="EMBL" id="VSWC01000028">
    <property type="protein sequence ID" value="KAA1108361.1"/>
    <property type="molecule type" value="Genomic_DNA"/>
</dbReference>
<keyword evidence="3" id="KW-1185">Reference proteome</keyword>
<evidence type="ECO:0000313" key="2">
    <source>
        <dbReference type="EMBL" id="KAA1108361.1"/>
    </source>
</evidence>
<protein>
    <submittedName>
        <fullName evidence="2">Uncharacterized protein</fullName>
    </submittedName>
</protein>
<evidence type="ECO:0000256" key="1">
    <source>
        <dbReference type="SAM" id="MobiDB-lite"/>
    </source>
</evidence>
<feature type="region of interest" description="Disordered" evidence="1">
    <location>
        <begin position="11"/>
        <end position="114"/>
    </location>
</feature>
<name>A0A5B0Q567_PUCGR</name>
<gene>
    <name evidence="2" type="ORF">PGT21_009681</name>
</gene>
<dbReference type="Proteomes" id="UP000324748">
    <property type="component" value="Unassembled WGS sequence"/>
</dbReference>
<evidence type="ECO:0000313" key="3">
    <source>
        <dbReference type="Proteomes" id="UP000324748"/>
    </source>
</evidence>
<organism evidence="2 3">
    <name type="scientific">Puccinia graminis f. sp. tritici</name>
    <dbReference type="NCBI Taxonomy" id="56615"/>
    <lineage>
        <taxon>Eukaryota</taxon>
        <taxon>Fungi</taxon>
        <taxon>Dikarya</taxon>
        <taxon>Basidiomycota</taxon>
        <taxon>Pucciniomycotina</taxon>
        <taxon>Pucciniomycetes</taxon>
        <taxon>Pucciniales</taxon>
        <taxon>Pucciniaceae</taxon>
        <taxon>Puccinia</taxon>
    </lineage>
</organism>